<evidence type="ECO:0000256" key="2">
    <source>
        <dbReference type="SAM" id="MobiDB-lite"/>
    </source>
</evidence>
<reference evidence="6" key="1">
    <citation type="journal article" date="2014" name="Nature">
        <title>Elephant shark genome provides unique insights into gnathostome evolution.</title>
        <authorList>
            <consortium name="International Elephant Shark Genome Sequencing Consortium"/>
            <person name="Venkatesh B."/>
            <person name="Lee A.P."/>
            <person name="Ravi V."/>
            <person name="Maurya A.K."/>
            <person name="Lian M.M."/>
            <person name="Swann J.B."/>
            <person name="Ohta Y."/>
            <person name="Flajnik M.F."/>
            <person name="Sutoh Y."/>
            <person name="Kasahara M."/>
            <person name="Hoon S."/>
            <person name="Gangu V."/>
            <person name="Roy S.W."/>
            <person name="Irimia M."/>
            <person name="Korzh V."/>
            <person name="Kondrychyn I."/>
            <person name="Lim Z.W."/>
            <person name="Tay B.H."/>
            <person name="Tohari S."/>
            <person name="Kong K.W."/>
            <person name="Ho S."/>
            <person name="Lorente-Galdos B."/>
            <person name="Quilez J."/>
            <person name="Marques-Bonet T."/>
            <person name="Raney B.J."/>
            <person name="Ingham P.W."/>
            <person name="Tay A."/>
            <person name="Hillier L.W."/>
            <person name="Minx P."/>
            <person name="Boehm T."/>
            <person name="Wilson R.K."/>
            <person name="Brenner S."/>
            <person name="Warren W.C."/>
        </authorList>
    </citation>
    <scope>NUCLEOTIDE SEQUENCE</scope>
    <source>
        <tissue evidence="6">Testis</tissue>
    </source>
</reference>
<dbReference type="EMBL" id="JW861861">
    <property type="protein sequence ID" value="AFO94378.1"/>
    <property type="molecule type" value="mRNA"/>
</dbReference>
<dbReference type="GO" id="GO:0034397">
    <property type="term" value="P:telomere localization"/>
    <property type="evidence" value="ECO:0007669"/>
    <property type="project" value="InterPro"/>
</dbReference>
<dbReference type="PANTHER" id="PTHR47300:SF1">
    <property type="entry name" value="PROTEIN KASH5"/>
    <property type="match status" value="1"/>
</dbReference>
<dbReference type="PANTHER" id="PTHR47300">
    <property type="entry name" value="PROTEIN KASH5"/>
    <property type="match status" value="1"/>
</dbReference>
<dbReference type="GO" id="GO:0090220">
    <property type="term" value="P:chromosome localization to nuclear envelope involved in homologous chromosome segregation"/>
    <property type="evidence" value="ECO:0007669"/>
    <property type="project" value="TreeGrafter"/>
</dbReference>
<dbReference type="GO" id="GO:0005640">
    <property type="term" value="C:nuclear outer membrane"/>
    <property type="evidence" value="ECO:0007669"/>
    <property type="project" value="TreeGrafter"/>
</dbReference>
<dbReference type="InterPro" id="IPR039508">
    <property type="entry name" value="KASH5_EF-hand-like_dom"/>
</dbReference>
<proteinExistence type="evidence at transcript level"/>
<dbReference type="GO" id="GO:0034993">
    <property type="term" value="C:meiotic nuclear membrane microtubule tethering complex"/>
    <property type="evidence" value="ECO:0007669"/>
    <property type="project" value="InterPro"/>
</dbReference>
<keyword evidence="1" id="KW-0175">Coiled coil</keyword>
<feature type="coiled-coil region" evidence="1">
    <location>
        <begin position="172"/>
        <end position="279"/>
    </location>
</feature>
<dbReference type="InterPro" id="IPR028168">
    <property type="entry name" value="KASH5_CC"/>
</dbReference>
<feature type="domain" description="Protein KASH5 EF-hand-like" evidence="4">
    <location>
        <begin position="56"/>
        <end position="120"/>
    </location>
</feature>
<dbReference type="GO" id="GO:0007015">
    <property type="term" value="P:actin filament organization"/>
    <property type="evidence" value="ECO:0007669"/>
    <property type="project" value="TreeGrafter"/>
</dbReference>
<evidence type="ECO:0000256" key="3">
    <source>
        <dbReference type="SAM" id="Phobius"/>
    </source>
</evidence>
<feature type="region of interest" description="Disordered" evidence="2">
    <location>
        <begin position="590"/>
        <end position="613"/>
    </location>
</feature>
<dbReference type="Pfam" id="PF14662">
    <property type="entry name" value="KASH_CCD"/>
    <property type="match status" value="1"/>
</dbReference>
<dbReference type="GO" id="GO:0007129">
    <property type="term" value="P:homologous chromosome pairing at meiosis"/>
    <property type="evidence" value="ECO:0007669"/>
    <property type="project" value="TreeGrafter"/>
</dbReference>
<dbReference type="GO" id="GO:0051225">
    <property type="term" value="P:spindle assembly"/>
    <property type="evidence" value="ECO:0007669"/>
    <property type="project" value="TreeGrafter"/>
</dbReference>
<dbReference type="AlphaFoldDB" id="V9K941"/>
<feature type="transmembrane region" description="Helical" evidence="3">
    <location>
        <begin position="864"/>
        <end position="887"/>
    </location>
</feature>
<keyword evidence="3" id="KW-0472">Membrane</keyword>
<sequence>MHNKERCSTLLYVPEKRISSFPSIAPHELMSTVLTKDTVENSSEISSCTEEDVLNCTFEACDTEGKGKVSVSRIIEYLEDVTSQSCEKGQLKLLHNMLDPGERGIAVDLETFHTIMKTWIADCRQEGLSSEQNEDFVCIENICILQSDKRSVTTPGQLEGYGGDINRGNLEITELINNIECLEYTNRKLLDQSAKLQRTVEGFEEANTRLTEEIFDLKSKLKSSQQALLHAKLLEDELEDLKTIVKNLEDQNYNLQAQNRQLEKEHQNLAMGIHELQEENGKLAAEKDHVNWRTEELVSEKAELKNQMYEIKRLVSTKDVLLTEKTSQAEELKLTVDEYCNIIKGLKEEISRLQCHPPLLCEDVSVGCGPQRVESENSSVPIRAPQQHSLQLEIEQVQQKTSLAVDNLPTPLCGMMPLSDSAQQIEDLLGHMCSQLNWMDFQTITQELARKFKQEMEALMIRIKQFADVSSAREMTRTPEVLQKEFEEEIKIFLQKISCLFHTKIIWDMYKSKLAAELRAIAQDCHHTERHPHFRNGLEEVLGQVEHPLPEERGSPVPYLRKLKWNGRSVTEEESSEELSAAGRLFRETQLPRAASQGSPNSQRITEARVDRRERETARVIMETRSCVQQTISITTVAEQATQTELQQLRFDVPSEHCPFCLGETTLKENRARCSLGSVAVQLQKAWHGLSRSLCQQQRSLERLYKELVSEEDMYWGYSENFAVKRNTMMEYISNTKYIHEREFEELESILIIIQHCNKWMNEIPPNCGNAARALVPYYEKSSISHFEGTGDNIKQYVGWNVVQPQSAGPGTAEEVQMKHPQLSGLHHVPRKRTVRVGHIPQTQGFEDVSELLAGFYSQAVNNARLICFMVVLTLIFVTFINLLSFIPMCCQKHFFPTFADGNVWSILKAILCPQIRLRHGAPPPV</sequence>
<accession>V9K941</accession>
<evidence type="ECO:0000259" key="4">
    <source>
        <dbReference type="Pfam" id="PF14658"/>
    </source>
</evidence>
<evidence type="ECO:0000259" key="5">
    <source>
        <dbReference type="Pfam" id="PF14662"/>
    </source>
</evidence>
<dbReference type="Pfam" id="PF14658">
    <property type="entry name" value="EF-hand_9"/>
    <property type="match status" value="1"/>
</dbReference>
<organism evidence="6">
    <name type="scientific">Callorhinchus milii</name>
    <name type="common">Ghost shark</name>
    <dbReference type="NCBI Taxonomy" id="7868"/>
    <lineage>
        <taxon>Eukaryota</taxon>
        <taxon>Metazoa</taxon>
        <taxon>Chordata</taxon>
        <taxon>Craniata</taxon>
        <taxon>Vertebrata</taxon>
        <taxon>Chondrichthyes</taxon>
        <taxon>Holocephali</taxon>
        <taxon>Chimaeriformes</taxon>
        <taxon>Callorhinchidae</taxon>
        <taxon>Callorhinchus</taxon>
    </lineage>
</organism>
<dbReference type="GO" id="GO:0000800">
    <property type="term" value="C:lateral element"/>
    <property type="evidence" value="ECO:0007669"/>
    <property type="project" value="TreeGrafter"/>
</dbReference>
<dbReference type="InterPro" id="IPR028170">
    <property type="entry name" value="KASH5"/>
</dbReference>
<dbReference type="GO" id="GO:0051653">
    <property type="term" value="P:spindle localization"/>
    <property type="evidence" value="ECO:0007669"/>
    <property type="project" value="TreeGrafter"/>
</dbReference>
<keyword evidence="3" id="KW-0812">Transmembrane</keyword>
<keyword evidence="3" id="KW-1133">Transmembrane helix</keyword>
<evidence type="ECO:0000313" key="6">
    <source>
        <dbReference type="EMBL" id="AFO94378.1"/>
    </source>
</evidence>
<feature type="domain" description="KASH5-like coiled-coil" evidence="5">
    <location>
        <begin position="173"/>
        <end position="355"/>
    </location>
</feature>
<dbReference type="GO" id="GO:0000781">
    <property type="term" value="C:chromosome, telomeric region"/>
    <property type="evidence" value="ECO:0007669"/>
    <property type="project" value="TreeGrafter"/>
</dbReference>
<protein>
    <submittedName>
        <fullName evidence="6">Coiled-coil domain-containing protein 155-like protein</fullName>
    </submittedName>
</protein>
<feature type="compositionally biased region" description="Polar residues" evidence="2">
    <location>
        <begin position="596"/>
        <end position="605"/>
    </location>
</feature>
<name>V9K941_CALMI</name>
<dbReference type="GO" id="GO:0070840">
    <property type="term" value="F:dynein complex binding"/>
    <property type="evidence" value="ECO:0007669"/>
    <property type="project" value="TreeGrafter"/>
</dbReference>
<dbReference type="GO" id="GO:0090619">
    <property type="term" value="C:meiotic spindle pole"/>
    <property type="evidence" value="ECO:0007669"/>
    <property type="project" value="TreeGrafter"/>
</dbReference>
<evidence type="ECO:0000256" key="1">
    <source>
        <dbReference type="SAM" id="Coils"/>
    </source>
</evidence>